<proteinExistence type="predicted"/>
<evidence type="ECO:0000256" key="1">
    <source>
        <dbReference type="SAM" id="MobiDB-lite"/>
    </source>
</evidence>
<feature type="signal peptide" evidence="2">
    <location>
        <begin position="1"/>
        <end position="22"/>
    </location>
</feature>
<dbReference type="Pfam" id="PF11776">
    <property type="entry name" value="RcnB"/>
    <property type="match status" value="1"/>
</dbReference>
<feature type="compositionally biased region" description="Basic and acidic residues" evidence="1">
    <location>
        <begin position="26"/>
        <end position="49"/>
    </location>
</feature>
<dbReference type="Gene3D" id="3.10.450.160">
    <property type="entry name" value="inner membrane protein cigr"/>
    <property type="match status" value="1"/>
</dbReference>
<feature type="chain" id="PRO_5026171868" evidence="2">
    <location>
        <begin position="23"/>
        <end position="115"/>
    </location>
</feature>
<sequence length="115" mass="13475">MKKILSAIAFSMSAILSASAIAAPNDHRDHRYDSRDKTHWNDKGRDNRYNRAVNPSRDWRTGQTLPRQYSSPRYEVSNSTLKRLPKANRNQQWYKINGDYVLVNERNDKIVKIIN</sequence>
<name>A0A6G8S0V8_9GAMM</name>
<dbReference type="Proteomes" id="UP000501939">
    <property type="component" value="Chromosome"/>
</dbReference>
<feature type="region of interest" description="Disordered" evidence="1">
    <location>
        <begin position="26"/>
        <end position="65"/>
    </location>
</feature>
<evidence type="ECO:0000313" key="3">
    <source>
        <dbReference type="EMBL" id="QIO07613.1"/>
    </source>
</evidence>
<dbReference type="RefSeq" id="WP_166321538.1">
    <property type="nucleotide sequence ID" value="NZ_CP049916.1"/>
</dbReference>
<protein>
    <submittedName>
        <fullName evidence="3">RcnB family protein</fullName>
    </submittedName>
</protein>
<accession>A0A6G8S0V8</accession>
<keyword evidence="4" id="KW-1185">Reference proteome</keyword>
<keyword evidence="2" id="KW-0732">Signal</keyword>
<dbReference type="AlphaFoldDB" id="A0A6G8S0V8"/>
<evidence type="ECO:0000313" key="4">
    <source>
        <dbReference type="Proteomes" id="UP000501939"/>
    </source>
</evidence>
<reference evidence="3 4" key="1">
    <citation type="submission" date="2020-03" db="EMBL/GenBank/DDBJ databases">
        <authorList>
            <person name="Zhu W."/>
        </authorList>
    </citation>
    <scope>NUCLEOTIDE SEQUENCE [LARGE SCALE GENOMIC DNA]</scope>
    <source>
        <strain evidence="3 4">185</strain>
    </source>
</reference>
<gene>
    <name evidence="3" type="ORF">G8D99_00290</name>
</gene>
<dbReference type="EMBL" id="CP049916">
    <property type="protein sequence ID" value="QIO07613.1"/>
    <property type="molecule type" value="Genomic_DNA"/>
</dbReference>
<dbReference type="KEGG" id="alj:G8D99_00290"/>
<organism evidence="3 4">
    <name type="scientific">Acinetobacter lanii</name>
    <dbReference type="NCBI Taxonomy" id="2715163"/>
    <lineage>
        <taxon>Bacteria</taxon>
        <taxon>Pseudomonadati</taxon>
        <taxon>Pseudomonadota</taxon>
        <taxon>Gammaproteobacteria</taxon>
        <taxon>Moraxellales</taxon>
        <taxon>Moraxellaceae</taxon>
        <taxon>Acinetobacter</taxon>
    </lineage>
</organism>
<evidence type="ECO:0000256" key="2">
    <source>
        <dbReference type="SAM" id="SignalP"/>
    </source>
</evidence>
<dbReference type="InterPro" id="IPR024572">
    <property type="entry name" value="RcnB"/>
</dbReference>